<evidence type="ECO:0000259" key="1">
    <source>
        <dbReference type="Pfam" id="PF03466"/>
    </source>
</evidence>
<dbReference type="Pfam" id="PF03466">
    <property type="entry name" value="LysR_substrate"/>
    <property type="match status" value="1"/>
</dbReference>
<accession>A0A496PJ79</accession>
<dbReference type="PANTHER" id="PTHR30419">
    <property type="entry name" value="HTH-TYPE TRANSCRIPTIONAL REGULATOR YBHD"/>
    <property type="match status" value="1"/>
</dbReference>
<dbReference type="GO" id="GO:0006355">
    <property type="term" value="P:regulation of DNA-templated transcription"/>
    <property type="evidence" value="ECO:0007669"/>
    <property type="project" value="TreeGrafter"/>
</dbReference>
<sequence length="154" mass="16001">MGSDFDPPQARAVAVRAGASRAAVSGRITLAQLARLPQVAFNRSYDLRQATDAAFEAAGLRPTVAVEGAEMDAVLRFVERGLGVAVVPATILLDRPGLQAARLVRPALTRTAALSLRAGATPDAATRAMRALVFQVSARLTAPGAELAEFVVPA</sequence>
<proteinExistence type="predicted"/>
<dbReference type="AlphaFoldDB" id="A0A496PJ79"/>
<name>A0A496PJ79_9MICC</name>
<keyword evidence="3" id="KW-1185">Reference proteome</keyword>
<dbReference type="SUPFAM" id="SSF53850">
    <property type="entry name" value="Periplasmic binding protein-like II"/>
    <property type="match status" value="1"/>
</dbReference>
<protein>
    <recommendedName>
        <fullName evidence="1">LysR substrate-binding domain-containing protein</fullName>
    </recommendedName>
</protein>
<dbReference type="Gene3D" id="3.40.190.290">
    <property type="match status" value="1"/>
</dbReference>
<gene>
    <name evidence="2" type="ORF">DWQ67_07950</name>
</gene>
<dbReference type="InterPro" id="IPR005119">
    <property type="entry name" value="LysR_subst-bd"/>
</dbReference>
<evidence type="ECO:0000313" key="3">
    <source>
        <dbReference type="Proteomes" id="UP000273119"/>
    </source>
</evidence>
<feature type="domain" description="LysR substrate-binding" evidence="1">
    <location>
        <begin position="13"/>
        <end position="134"/>
    </location>
</feature>
<comment type="caution">
    <text evidence="2">The sequence shown here is derived from an EMBL/GenBank/DDBJ whole genome shotgun (WGS) entry which is preliminary data.</text>
</comment>
<dbReference type="GO" id="GO:0005829">
    <property type="term" value="C:cytosol"/>
    <property type="evidence" value="ECO:0007669"/>
    <property type="project" value="TreeGrafter"/>
</dbReference>
<dbReference type="CDD" id="cd05466">
    <property type="entry name" value="PBP2_LTTR_substrate"/>
    <property type="match status" value="1"/>
</dbReference>
<organism evidence="2 3">
    <name type="scientific">Galactobacter caseinivorans</name>
    <dbReference type="NCBI Taxonomy" id="2676123"/>
    <lineage>
        <taxon>Bacteria</taxon>
        <taxon>Bacillati</taxon>
        <taxon>Actinomycetota</taxon>
        <taxon>Actinomycetes</taxon>
        <taxon>Micrococcales</taxon>
        <taxon>Micrococcaceae</taxon>
        <taxon>Galactobacter</taxon>
    </lineage>
</organism>
<dbReference type="EMBL" id="QQXL01000004">
    <property type="protein sequence ID" value="RKW70556.1"/>
    <property type="molecule type" value="Genomic_DNA"/>
</dbReference>
<dbReference type="Proteomes" id="UP000273119">
    <property type="component" value="Unassembled WGS sequence"/>
</dbReference>
<evidence type="ECO:0000313" key="2">
    <source>
        <dbReference type="EMBL" id="RKW70556.1"/>
    </source>
</evidence>
<reference evidence="2 3" key="1">
    <citation type="submission" date="2018-07" db="EMBL/GenBank/DDBJ databases">
        <title>Arthrobacter sp. nov., isolated from raw cow's milk with high bacterial count.</title>
        <authorList>
            <person name="Hahne J."/>
            <person name="Isele D."/>
            <person name="Lipski A."/>
        </authorList>
    </citation>
    <scope>NUCLEOTIDE SEQUENCE [LARGE SCALE GENOMIC DNA]</scope>
    <source>
        <strain evidence="2 3">JZ R-183</strain>
    </source>
</reference>
<dbReference type="InterPro" id="IPR050950">
    <property type="entry name" value="HTH-type_LysR_regulators"/>
</dbReference>